<dbReference type="AlphaFoldDB" id="W5YVQ8"/>
<sequence>MANAQNWKREREQYQAAWAKYQNVAERIDAKYESLDSGIKDQAPAEEDLSELQEAGKSLRTLVSALVSITMSSMSGIWPKVKACDFVEQDRAILRKR</sequence>
<gene>
    <name evidence="1" type="ORF">AU15_17575</name>
</gene>
<dbReference type="KEGG" id="msr:AU15_17575"/>
<proteinExistence type="predicted"/>
<organism evidence="1 2">
    <name type="scientific">Marinobacter salarius</name>
    <dbReference type="NCBI Taxonomy" id="1420917"/>
    <lineage>
        <taxon>Bacteria</taxon>
        <taxon>Pseudomonadati</taxon>
        <taxon>Pseudomonadota</taxon>
        <taxon>Gammaproteobacteria</taxon>
        <taxon>Pseudomonadales</taxon>
        <taxon>Marinobacteraceae</taxon>
        <taxon>Marinobacter</taxon>
    </lineage>
</organism>
<reference evidence="1 2" key="1">
    <citation type="journal article" date="2014" name="Genome Announc.">
        <title>Draft Genome Sequences of Marinobacter similis A3d10T and Marinobacter salarius R9SW1T.</title>
        <authorList>
            <person name="Ivanova E.P."/>
            <person name="Ng H.J."/>
            <person name="Webb H.K."/>
            <person name="Feng G."/>
            <person name="Oshima K."/>
            <person name="Hattori M."/>
            <person name="Ohkuma M."/>
            <person name="Sergeev A.F."/>
            <person name="Mikhailov V.V."/>
            <person name="Crawford R.J."/>
            <person name="Sawabe T."/>
        </authorList>
    </citation>
    <scope>NUCLEOTIDE SEQUENCE [LARGE SCALE GENOMIC DNA]</scope>
    <source>
        <strain evidence="2">A3d10 and R9SW1</strain>
    </source>
</reference>
<dbReference type="HOGENOM" id="CLU_2343416_0_0_6"/>
<name>W5YVQ8_9GAMM</name>
<evidence type="ECO:0000313" key="1">
    <source>
        <dbReference type="EMBL" id="AHI33332.1"/>
    </source>
</evidence>
<protein>
    <submittedName>
        <fullName evidence="1">Uncharacterized protein</fullName>
    </submittedName>
</protein>
<dbReference type="EMBL" id="CP007152">
    <property type="protein sequence ID" value="AHI33332.1"/>
    <property type="molecule type" value="Genomic_DNA"/>
</dbReference>
<accession>W5YVQ8</accession>
<dbReference type="Proteomes" id="UP000035081">
    <property type="component" value="Chromosome"/>
</dbReference>
<evidence type="ECO:0000313" key="2">
    <source>
        <dbReference type="Proteomes" id="UP000035081"/>
    </source>
</evidence>